<dbReference type="SUPFAM" id="SSF46689">
    <property type="entry name" value="Homeodomain-like"/>
    <property type="match status" value="1"/>
</dbReference>
<dbReference type="GO" id="GO:0003700">
    <property type="term" value="F:DNA-binding transcription factor activity"/>
    <property type="evidence" value="ECO:0007669"/>
    <property type="project" value="TreeGrafter"/>
</dbReference>
<dbReference type="GO" id="GO:0000976">
    <property type="term" value="F:transcription cis-regulatory region binding"/>
    <property type="evidence" value="ECO:0007669"/>
    <property type="project" value="TreeGrafter"/>
</dbReference>
<evidence type="ECO:0000256" key="1">
    <source>
        <dbReference type="ARBA" id="ARBA00023125"/>
    </source>
</evidence>
<feature type="DNA-binding region" description="H-T-H motif" evidence="2">
    <location>
        <begin position="46"/>
        <end position="65"/>
    </location>
</feature>
<organism evidence="4 5">
    <name type="scientific">Couchioplanes caeruleus subsp. caeruleus</name>
    <dbReference type="NCBI Taxonomy" id="56427"/>
    <lineage>
        <taxon>Bacteria</taxon>
        <taxon>Bacillati</taxon>
        <taxon>Actinomycetota</taxon>
        <taxon>Actinomycetes</taxon>
        <taxon>Micromonosporales</taxon>
        <taxon>Micromonosporaceae</taxon>
        <taxon>Couchioplanes</taxon>
    </lineage>
</organism>
<dbReference type="PROSITE" id="PS50977">
    <property type="entry name" value="HTH_TETR_2"/>
    <property type="match status" value="1"/>
</dbReference>
<evidence type="ECO:0000313" key="4">
    <source>
        <dbReference type="EMBL" id="OJF10788.1"/>
    </source>
</evidence>
<comment type="caution">
    <text evidence="4">The sequence shown here is derived from an EMBL/GenBank/DDBJ whole genome shotgun (WGS) entry which is preliminary data.</text>
</comment>
<reference evidence="4 5" key="1">
    <citation type="submission" date="2016-09" db="EMBL/GenBank/DDBJ databases">
        <title>Couchioplanes caeruleus draft genome sequence.</title>
        <authorList>
            <person name="Sheehan J."/>
            <person name="Caffrey P."/>
        </authorList>
    </citation>
    <scope>NUCLEOTIDE SEQUENCE [LARGE SCALE GENOMIC DNA]</scope>
    <source>
        <strain evidence="4 5">DSM 43634</strain>
    </source>
</reference>
<feature type="domain" description="HTH tetR-type" evidence="3">
    <location>
        <begin position="24"/>
        <end position="83"/>
    </location>
</feature>
<dbReference type="AlphaFoldDB" id="A0A1K0GIN2"/>
<protein>
    <recommendedName>
        <fullName evidence="3">HTH tetR-type domain-containing protein</fullName>
    </recommendedName>
</protein>
<evidence type="ECO:0000313" key="5">
    <source>
        <dbReference type="Proteomes" id="UP000182486"/>
    </source>
</evidence>
<dbReference type="InterPro" id="IPR009057">
    <property type="entry name" value="Homeodomain-like_sf"/>
</dbReference>
<dbReference type="InterPro" id="IPR001647">
    <property type="entry name" value="HTH_TetR"/>
</dbReference>
<dbReference type="PANTHER" id="PTHR30055">
    <property type="entry name" value="HTH-TYPE TRANSCRIPTIONAL REGULATOR RUTR"/>
    <property type="match status" value="1"/>
</dbReference>
<accession>A0A1K0GIN2</accession>
<dbReference type="PANTHER" id="PTHR30055:SF226">
    <property type="entry name" value="HTH-TYPE TRANSCRIPTIONAL REGULATOR PKSA"/>
    <property type="match status" value="1"/>
</dbReference>
<dbReference type="InterPro" id="IPR050109">
    <property type="entry name" value="HTH-type_TetR-like_transc_reg"/>
</dbReference>
<dbReference type="Proteomes" id="UP000182486">
    <property type="component" value="Unassembled WGS sequence"/>
</dbReference>
<dbReference type="PRINTS" id="PR00455">
    <property type="entry name" value="HTHTETR"/>
</dbReference>
<dbReference type="Gene3D" id="1.10.357.10">
    <property type="entry name" value="Tetracycline Repressor, domain 2"/>
    <property type="match status" value="1"/>
</dbReference>
<name>A0A1K0GIN2_9ACTN</name>
<gene>
    <name evidence="4" type="ORF">BG844_30160</name>
</gene>
<dbReference type="RefSeq" id="WP_071808712.1">
    <property type="nucleotide sequence ID" value="NZ_MEIA01000459.1"/>
</dbReference>
<proteinExistence type="predicted"/>
<sequence length="219" mass="24115">MGEAAVKRDTIAARRQAQAGDVRARRRQEIVDAAVRAIEELGCDAGLGAVADRAGLPRPHVYRHFTGKDDLDEEVARRAGRLLSAWIRPSLTARGTPPEVIRGVIGRVLGWAVDHPHLYRFRVRLGPARAVPELTDAAVTYLRAAGYDARPPDHVVASVIGMVDAGVLWWLDHRDDEGVESLNEWLAAQVWLVLADMLERIGRPLDPYAELAPALDNFS</sequence>
<dbReference type="EMBL" id="MEIA01000459">
    <property type="protein sequence ID" value="OJF10788.1"/>
    <property type="molecule type" value="Genomic_DNA"/>
</dbReference>
<dbReference type="InterPro" id="IPR036271">
    <property type="entry name" value="Tet_transcr_reg_TetR-rel_C_sf"/>
</dbReference>
<dbReference type="Pfam" id="PF00440">
    <property type="entry name" value="TetR_N"/>
    <property type="match status" value="1"/>
</dbReference>
<keyword evidence="5" id="KW-1185">Reference proteome</keyword>
<dbReference type="SUPFAM" id="SSF48498">
    <property type="entry name" value="Tetracyclin repressor-like, C-terminal domain"/>
    <property type="match status" value="1"/>
</dbReference>
<evidence type="ECO:0000259" key="3">
    <source>
        <dbReference type="PROSITE" id="PS50977"/>
    </source>
</evidence>
<evidence type="ECO:0000256" key="2">
    <source>
        <dbReference type="PROSITE-ProRule" id="PRU00335"/>
    </source>
</evidence>
<keyword evidence="1 2" id="KW-0238">DNA-binding</keyword>